<protein>
    <recommendedName>
        <fullName evidence="3">SAM domain-containing protein</fullName>
    </recommendedName>
</protein>
<feature type="compositionally biased region" description="Polar residues" evidence="2">
    <location>
        <begin position="577"/>
        <end position="589"/>
    </location>
</feature>
<keyword evidence="1" id="KW-0175">Coiled coil</keyword>
<evidence type="ECO:0000259" key="3">
    <source>
        <dbReference type="PROSITE" id="PS50105"/>
    </source>
</evidence>
<feature type="compositionally biased region" description="Low complexity" evidence="2">
    <location>
        <begin position="600"/>
        <end position="616"/>
    </location>
</feature>
<feature type="compositionally biased region" description="Basic and acidic residues" evidence="2">
    <location>
        <begin position="760"/>
        <end position="773"/>
    </location>
</feature>
<feature type="region of interest" description="Disordered" evidence="2">
    <location>
        <begin position="572"/>
        <end position="641"/>
    </location>
</feature>
<gene>
    <name evidence="4" type="ORF">GE061_008105</name>
</gene>
<dbReference type="InterPro" id="IPR001660">
    <property type="entry name" value="SAM"/>
</dbReference>
<feature type="compositionally biased region" description="Low complexity" evidence="2">
    <location>
        <begin position="341"/>
        <end position="359"/>
    </location>
</feature>
<dbReference type="InterPro" id="IPR050548">
    <property type="entry name" value="PcG_chromatin_remod_factors"/>
</dbReference>
<dbReference type="OrthoDB" id="2390104at2759"/>
<dbReference type="GO" id="GO:0003682">
    <property type="term" value="F:chromatin binding"/>
    <property type="evidence" value="ECO:0007669"/>
    <property type="project" value="TreeGrafter"/>
</dbReference>
<feature type="compositionally biased region" description="Low complexity" evidence="2">
    <location>
        <begin position="371"/>
        <end position="381"/>
    </location>
</feature>
<dbReference type="Gene3D" id="1.10.150.50">
    <property type="entry name" value="Transcription Factor, Ets-1"/>
    <property type="match status" value="1"/>
</dbReference>
<dbReference type="GO" id="GO:0042393">
    <property type="term" value="F:histone binding"/>
    <property type="evidence" value="ECO:0007669"/>
    <property type="project" value="TreeGrafter"/>
</dbReference>
<dbReference type="Pfam" id="PF00536">
    <property type="entry name" value="SAM_1"/>
    <property type="match status" value="1"/>
</dbReference>
<dbReference type="PROSITE" id="PS50105">
    <property type="entry name" value="SAM_DOMAIN"/>
    <property type="match status" value="1"/>
</dbReference>
<dbReference type="SMART" id="SM00454">
    <property type="entry name" value="SAM"/>
    <property type="match status" value="1"/>
</dbReference>
<reference evidence="4" key="1">
    <citation type="journal article" date="2021" name="Mol. Ecol. Resour.">
        <title>Apolygus lucorum genome provides insights into omnivorousness and mesophyll feeding.</title>
        <authorList>
            <person name="Liu Y."/>
            <person name="Liu H."/>
            <person name="Wang H."/>
            <person name="Huang T."/>
            <person name="Liu B."/>
            <person name="Yang B."/>
            <person name="Yin L."/>
            <person name="Li B."/>
            <person name="Zhang Y."/>
            <person name="Zhang S."/>
            <person name="Jiang F."/>
            <person name="Zhang X."/>
            <person name="Ren Y."/>
            <person name="Wang B."/>
            <person name="Wang S."/>
            <person name="Lu Y."/>
            <person name="Wu K."/>
            <person name="Fan W."/>
            <person name="Wang G."/>
        </authorList>
    </citation>
    <scope>NUCLEOTIDE SEQUENCE</scope>
    <source>
        <strain evidence="4">12Hb</strain>
    </source>
</reference>
<feature type="domain" description="SAM" evidence="3">
    <location>
        <begin position="820"/>
        <end position="884"/>
    </location>
</feature>
<comment type="caution">
    <text evidence="4">The sequence shown here is derived from an EMBL/GenBank/DDBJ whole genome shotgun (WGS) entry which is preliminary data.</text>
</comment>
<dbReference type="EMBL" id="WIXP02000016">
    <property type="protein sequence ID" value="KAF6198357.1"/>
    <property type="molecule type" value="Genomic_DNA"/>
</dbReference>
<dbReference type="InterPro" id="IPR013761">
    <property type="entry name" value="SAM/pointed_sf"/>
</dbReference>
<feature type="region of interest" description="Disordered" evidence="2">
    <location>
        <begin position="756"/>
        <end position="795"/>
    </location>
</feature>
<name>A0A8S9WNV7_APOLU</name>
<dbReference type="GO" id="GO:0045892">
    <property type="term" value="P:negative regulation of DNA-templated transcription"/>
    <property type="evidence" value="ECO:0007669"/>
    <property type="project" value="TreeGrafter"/>
</dbReference>
<dbReference type="SUPFAM" id="SSF47769">
    <property type="entry name" value="SAM/Pointed domain"/>
    <property type="match status" value="1"/>
</dbReference>
<organism evidence="4 5">
    <name type="scientific">Apolygus lucorum</name>
    <name type="common">Small green plant bug</name>
    <name type="synonym">Lygocoris lucorum</name>
    <dbReference type="NCBI Taxonomy" id="248454"/>
    <lineage>
        <taxon>Eukaryota</taxon>
        <taxon>Metazoa</taxon>
        <taxon>Ecdysozoa</taxon>
        <taxon>Arthropoda</taxon>
        <taxon>Hexapoda</taxon>
        <taxon>Insecta</taxon>
        <taxon>Pterygota</taxon>
        <taxon>Neoptera</taxon>
        <taxon>Paraneoptera</taxon>
        <taxon>Hemiptera</taxon>
        <taxon>Heteroptera</taxon>
        <taxon>Panheteroptera</taxon>
        <taxon>Cimicomorpha</taxon>
        <taxon>Miridae</taxon>
        <taxon>Mirini</taxon>
        <taxon>Apolygus</taxon>
    </lineage>
</organism>
<dbReference type="Proteomes" id="UP000466442">
    <property type="component" value="Linkage Group LG16"/>
</dbReference>
<evidence type="ECO:0000256" key="2">
    <source>
        <dbReference type="SAM" id="MobiDB-lite"/>
    </source>
</evidence>
<dbReference type="AlphaFoldDB" id="A0A8S9WNV7"/>
<evidence type="ECO:0000313" key="4">
    <source>
        <dbReference type="EMBL" id="KAF6198357.1"/>
    </source>
</evidence>
<evidence type="ECO:0000256" key="1">
    <source>
        <dbReference type="SAM" id="Coils"/>
    </source>
</evidence>
<sequence length="904" mass="96708">NGNPATSSKFSAAASSQVQNSQQQAQQIQQQVQQVQQQVQQQQPMLLVNAGGGQQQMQVAMSTPQSSMCTANTISTMQAQGSITQPVQAATGQSQMQVTDWNGRQVQVLQQPVQNTAYVQQVAYNANGQLIMPGNIQLHPNQSINPGSIQVIAAGKPFGQNQIASHVIGKPVLNQQNSFPGYATIPTTNNQALLISQIATGSHQFSTQHPSCALRRWRAAKARNSKGKGSEKIEGYPSLEKRRLCIQGLSIKAGGQGANVQSSMALSGCVVSQPTMLHHLISPIQYTTCQNRGIQSSNPVQLSPWHFDPSQIPQVWTQQPHQVITAQNPIFIRGPHQDQQMFIQSPPPQQSIQQQQQQQALSVAKPELKAQTGQTQQGTRTLSILPSMSSAQLTRGPNPTVVLSAQIKLAQSKTVRTKSIVTKGTSIQKLDAQNQTKPISPQPNAQHPPGTKMIITSQGTLMPQQQLLQPKPPPLMNIAPGQTLQVQSQPPKDMPIVSEDIKMDTTPALQAQAPVEVPQMPQVVTLQAPQENGVCAAPVPQVMEVSQTMVPITTPAVAPTVAVPTPLPTPMATPSTVSAASPVTPQPQQMLVPPSEPMQVVPSTEVTPVVPVQPTTAPSPAPAPVAPTPDPPKPPQGPPKAMVKPQVLTHVIEGYVIQESSEPFPISRSSLLSELAQTVRARKDKTDNNMAIGADEPPLKKQNVEAAKTPGAVTGISPTKKRTKCDICGGPLPEGDKSKKNKKYCSPECTKKGKLRKKGQLIDDKDKADRTWDAMESTSDSAVSGPESLGSEAGENPVAAAISRLDEDLKDLPTPNPLKWTVNDVCEYIKKLPGCDDYVEDFLIQEIDGQALLLLKADHLMSAMSMKLGPALKICAKIDNLRGIAEGINGPEGSSGSPDGEEAK</sequence>
<dbReference type="GO" id="GO:0035102">
    <property type="term" value="C:PRC1 complex"/>
    <property type="evidence" value="ECO:0007669"/>
    <property type="project" value="TreeGrafter"/>
</dbReference>
<feature type="region of interest" description="Disordered" evidence="2">
    <location>
        <begin position="341"/>
        <end position="381"/>
    </location>
</feature>
<dbReference type="PANTHER" id="PTHR12247">
    <property type="entry name" value="POLYCOMB GROUP PROTEIN"/>
    <property type="match status" value="1"/>
</dbReference>
<keyword evidence="5" id="KW-1185">Reference proteome</keyword>
<accession>A0A8S9WNV7</accession>
<proteinExistence type="predicted"/>
<evidence type="ECO:0000313" key="5">
    <source>
        <dbReference type="Proteomes" id="UP000466442"/>
    </source>
</evidence>
<feature type="compositionally biased region" description="Pro residues" evidence="2">
    <location>
        <begin position="617"/>
        <end position="638"/>
    </location>
</feature>
<feature type="non-terminal residue" evidence="4">
    <location>
        <position position="1"/>
    </location>
</feature>
<feature type="coiled-coil region" evidence="1">
    <location>
        <begin position="11"/>
        <end position="38"/>
    </location>
</feature>
<dbReference type="PANTHER" id="PTHR12247:SF138">
    <property type="entry name" value="POLYHOMEOTIC DISTAL, ISOFORM A-RELATED"/>
    <property type="match status" value="1"/>
</dbReference>
<dbReference type="CDD" id="cd09577">
    <property type="entry name" value="SAM_Ph1_2_3"/>
    <property type="match status" value="1"/>
</dbReference>